<evidence type="ECO:0000313" key="1">
    <source>
        <dbReference type="EnsemblPlants" id="OPUNC06G02060.1"/>
    </source>
</evidence>
<protein>
    <submittedName>
        <fullName evidence="1">Uncharacterized protein</fullName>
    </submittedName>
</protein>
<organism evidence="1">
    <name type="scientific">Oryza punctata</name>
    <name type="common">Red rice</name>
    <dbReference type="NCBI Taxonomy" id="4537"/>
    <lineage>
        <taxon>Eukaryota</taxon>
        <taxon>Viridiplantae</taxon>
        <taxon>Streptophyta</taxon>
        <taxon>Embryophyta</taxon>
        <taxon>Tracheophyta</taxon>
        <taxon>Spermatophyta</taxon>
        <taxon>Magnoliopsida</taxon>
        <taxon>Liliopsida</taxon>
        <taxon>Poales</taxon>
        <taxon>Poaceae</taxon>
        <taxon>BOP clade</taxon>
        <taxon>Oryzoideae</taxon>
        <taxon>Oryzeae</taxon>
        <taxon>Oryzinae</taxon>
        <taxon>Oryza</taxon>
    </lineage>
</organism>
<evidence type="ECO:0000313" key="2">
    <source>
        <dbReference type="Proteomes" id="UP000026962"/>
    </source>
</evidence>
<name>A0A0E0L7G2_ORYPU</name>
<proteinExistence type="predicted"/>
<sequence length="128" mass="14723">MNIRSPTIVADLWNKYKKWGVQKISNIFDDQATQSILHVQIVQQDDEDRLYWRHTPSGQWSKSAYKQVYKKLHPNQSNVCHSAQAMIVTYAQEATLEETGKPRTLEFKPVAIKISAINNCQMDSSKGK</sequence>
<dbReference type="AlphaFoldDB" id="A0A0E0L7G2"/>
<reference evidence="1" key="1">
    <citation type="submission" date="2015-04" db="UniProtKB">
        <authorList>
            <consortium name="EnsemblPlants"/>
        </authorList>
    </citation>
    <scope>IDENTIFICATION</scope>
</reference>
<reference evidence="1" key="2">
    <citation type="submission" date="2018-05" db="EMBL/GenBank/DDBJ databases">
        <title>OpunRS2 (Oryza punctata Reference Sequence Version 2).</title>
        <authorList>
            <person name="Zhang J."/>
            <person name="Kudrna D."/>
            <person name="Lee S."/>
            <person name="Talag J."/>
            <person name="Welchert J."/>
            <person name="Wing R.A."/>
        </authorList>
    </citation>
    <scope>NUCLEOTIDE SEQUENCE [LARGE SCALE GENOMIC DNA]</scope>
</reference>
<dbReference type="Gramene" id="OPUNC06G02060.1">
    <property type="protein sequence ID" value="OPUNC06G02060.1"/>
    <property type="gene ID" value="OPUNC06G02060"/>
</dbReference>
<keyword evidence="2" id="KW-1185">Reference proteome</keyword>
<accession>A0A0E0L7G2</accession>
<dbReference type="HOGENOM" id="CLU_1963172_0_0_1"/>
<dbReference type="Proteomes" id="UP000026962">
    <property type="component" value="Chromosome 6"/>
</dbReference>
<dbReference type="EnsemblPlants" id="OPUNC06G02060.1">
    <property type="protein sequence ID" value="OPUNC06G02060.1"/>
    <property type="gene ID" value="OPUNC06G02060"/>
</dbReference>